<dbReference type="EMBL" id="JACHJV010000001">
    <property type="protein sequence ID" value="MBB4921716.1"/>
    <property type="molecule type" value="Genomic_DNA"/>
</dbReference>
<evidence type="ECO:0000313" key="1">
    <source>
        <dbReference type="EMBL" id="MBB4921716.1"/>
    </source>
</evidence>
<dbReference type="AlphaFoldDB" id="A0A7W7QZ16"/>
<organism evidence="1 2">
    <name type="scientific">Kitasatospora kifunensis</name>
    <name type="common">Streptomyces kifunensis</name>
    <dbReference type="NCBI Taxonomy" id="58351"/>
    <lineage>
        <taxon>Bacteria</taxon>
        <taxon>Bacillati</taxon>
        <taxon>Actinomycetota</taxon>
        <taxon>Actinomycetes</taxon>
        <taxon>Kitasatosporales</taxon>
        <taxon>Streptomycetaceae</taxon>
        <taxon>Kitasatospora</taxon>
    </lineage>
</organism>
<protein>
    <submittedName>
        <fullName evidence="1">Uncharacterized protein</fullName>
    </submittedName>
</protein>
<name>A0A7W7QZ16_KITKI</name>
<dbReference type="Proteomes" id="UP000540506">
    <property type="component" value="Unassembled WGS sequence"/>
</dbReference>
<dbReference type="RefSeq" id="WP_184934003.1">
    <property type="nucleotide sequence ID" value="NZ_JACHJV010000001.1"/>
</dbReference>
<proteinExistence type="predicted"/>
<accession>A0A7W7QZ16</accession>
<comment type="caution">
    <text evidence="1">The sequence shown here is derived from an EMBL/GenBank/DDBJ whole genome shotgun (WGS) entry which is preliminary data.</text>
</comment>
<evidence type="ECO:0000313" key="2">
    <source>
        <dbReference type="Proteomes" id="UP000540506"/>
    </source>
</evidence>
<gene>
    <name evidence="1" type="ORF">FHR34_000709</name>
</gene>
<sequence>MIVLDFSLARASGADRGPGGTMDFATADLYDLTAEAFWGDLTFTVDGADFSGRGPVLDLATELFAVAAELTTKRRRDYHAAEGAGDYRIERRGETVSIRRAGVGTGTVDFEEFRTATRDFLDLVVRRLSTKFPDLSRNPEIHRLKQRLRT</sequence>
<reference evidence="1 2" key="1">
    <citation type="submission" date="2020-08" db="EMBL/GenBank/DDBJ databases">
        <title>Sequencing the genomes of 1000 actinobacteria strains.</title>
        <authorList>
            <person name="Klenk H.-P."/>
        </authorList>
    </citation>
    <scope>NUCLEOTIDE SEQUENCE [LARGE SCALE GENOMIC DNA]</scope>
    <source>
        <strain evidence="1 2">DSM 41654</strain>
    </source>
</reference>
<keyword evidence="2" id="KW-1185">Reference proteome</keyword>